<dbReference type="OrthoDB" id="9775208at2"/>
<keyword evidence="4" id="KW-1185">Reference proteome</keyword>
<gene>
    <name evidence="3" type="primary">tagE_1</name>
    <name evidence="3" type="ORF">NCTC10801_01269</name>
</gene>
<dbReference type="InterPro" id="IPR001296">
    <property type="entry name" value="Glyco_trans_1"/>
</dbReference>
<dbReference type="GO" id="GO:0047265">
    <property type="term" value="F:poly(glycerol-phosphate) alpha-glucosyltransferase activity"/>
    <property type="evidence" value="ECO:0007669"/>
    <property type="project" value="UniProtKB-EC"/>
</dbReference>
<dbReference type="AlphaFoldDB" id="A0A380TR32"/>
<evidence type="ECO:0000313" key="3">
    <source>
        <dbReference type="EMBL" id="SUT90667.1"/>
    </source>
</evidence>
<keyword evidence="3" id="KW-0808">Transferase</keyword>
<keyword evidence="3" id="KW-0328">Glycosyltransferase</keyword>
<dbReference type="EMBL" id="UFRQ01000003">
    <property type="protein sequence ID" value="SUT90667.1"/>
    <property type="molecule type" value="Genomic_DNA"/>
</dbReference>
<organism evidence="3 4">
    <name type="scientific">[Actinobacillus] rossii</name>
    <dbReference type="NCBI Taxonomy" id="123820"/>
    <lineage>
        <taxon>Bacteria</taxon>
        <taxon>Pseudomonadati</taxon>
        <taxon>Pseudomonadota</taxon>
        <taxon>Gammaproteobacteria</taxon>
        <taxon>Pasteurellales</taxon>
        <taxon>Pasteurellaceae</taxon>
    </lineage>
</organism>
<reference evidence="3 4" key="1">
    <citation type="submission" date="2018-06" db="EMBL/GenBank/DDBJ databases">
        <authorList>
            <consortium name="Pathogen Informatics"/>
            <person name="Doyle S."/>
        </authorList>
    </citation>
    <scope>NUCLEOTIDE SEQUENCE [LARGE SCALE GENOMIC DNA]</scope>
    <source>
        <strain evidence="3 4">NCTC10801</strain>
    </source>
</reference>
<evidence type="ECO:0000259" key="1">
    <source>
        <dbReference type="Pfam" id="PF00534"/>
    </source>
</evidence>
<proteinExistence type="predicted"/>
<protein>
    <submittedName>
        <fullName evidence="3">VI polysaccharide biosynthesis protein</fullName>
        <ecNumber evidence="3">2.4.1.52</ecNumber>
    </submittedName>
</protein>
<dbReference type="InterPro" id="IPR028098">
    <property type="entry name" value="Glyco_trans_4-like_N"/>
</dbReference>
<dbReference type="Pfam" id="PF00534">
    <property type="entry name" value="Glycos_transf_1"/>
    <property type="match status" value="1"/>
</dbReference>
<dbReference type="SUPFAM" id="SSF53756">
    <property type="entry name" value="UDP-Glycosyltransferase/glycogen phosphorylase"/>
    <property type="match status" value="1"/>
</dbReference>
<dbReference type="Pfam" id="PF13439">
    <property type="entry name" value="Glyco_transf_4"/>
    <property type="match status" value="1"/>
</dbReference>
<dbReference type="PANTHER" id="PTHR12526">
    <property type="entry name" value="GLYCOSYLTRANSFERASE"/>
    <property type="match status" value="1"/>
</dbReference>
<sequence>MDMKTKISVLHFSQVNGGVERYLKLFLKFSDKNKFVNSIISPEIVNYNIYNYLINNSYEVNIKQSFSIIKLFKNVLYIRNIIKQEKPDILYLHSTFAGVIGRLAAIGCGCKVVYNPHGWSFKMNVVDAKKCVYKIIEYILSFLANKIVTISQSEYNAGKQIFINKNKLELIYNGIDTSENNSVESLRLTHITDRYVIGMVGRISEQKNPLFFVEFAKAVHEQYPNSFFIIVGDGELKETVLEKIQEYNLVDNFLITGWVTNPESYIRLFDQAVLFSKWEGFGLAVAEYMLLKKPIIISDIDGMSELITDSVNGIKVELNDISMAVLKSNMLRKNKDFSVYLGENAYSTVKRKFSAENQTRLLEKLFEQLMVEK</sequence>
<dbReference type="Gene3D" id="3.40.50.2000">
    <property type="entry name" value="Glycogen Phosphorylase B"/>
    <property type="match status" value="2"/>
</dbReference>
<accession>A0A380TR32</accession>
<feature type="domain" description="Glycosyl transferase family 1" evidence="1">
    <location>
        <begin position="191"/>
        <end position="347"/>
    </location>
</feature>
<dbReference type="PANTHER" id="PTHR12526:SF630">
    <property type="entry name" value="GLYCOSYLTRANSFERASE"/>
    <property type="match status" value="1"/>
</dbReference>
<evidence type="ECO:0000259" key="2">
    <source>
        <dbReference type="Pfam" id="PF13439"/>
    </source>
</evidence>
<dbReference type="GO" id="GO:1901135">
    <property type="term" value="P:carbohydrate derivative metabolic process"/>
    <property type="evidence" value="ECO:0007669"/>
    <property type="project" value="UniProtKB-ARBA"/>
</dbReference>
<name>A0A380TR32_9PAST</name>
<feature type="domain" description="Glycosyltransferase subfamily 4-like N-terminal" evidence="2">
    <location>
        <begin position="17"/>
        <end position="178"/>
    </location>
</feature>
<dbReference type="Proteomes" id="UP000254649">
    <property type="component" value="Unassembled WGS sequence"/>
</dbReference>
<evidence type="ECO:0000313" key="4">
    <source>
        <dbReference type="Proteomes" id="UP000254649"/>
    </source>
</evidence>
<dbReference type="EC" id="2.4.1.52" evidence="3"/>